<gene>
    <name evidence="2" type="ORF">RRG08_060123</name>
</gene>
<dbReference type="EMBL" id="JAWDGP010000184">
    <property type="protein sequence ID" value="KAK3803151.1"/>
    <property type="molecule type" value="Genomic_DNA"/>
</dbReference>
<name>A0AAE1BD52_9GAST</name>
<organism evidence="2 3">
    <name type="scientific">Elysia crispata</name>
    <name type="common">lettuce slug</name>
    <dbReference type="NCBI Taxonomy" id="231223"/>
    <lineage>
        <taxon>Eukaryota</taxon>
        <taxon>Metazoa</taxon>
        <taxon>Spiralia</taxon>
        <taxon>Lophotrochozoa</taxon>
        <taxon>Mollusca</taxon>
        <taxon>Gastropoda</taxon>
        <taxon>Heterobranchia</taxon>
        <taxon>Euthyneura</taxon>
        <taxon>Panpulmonata</taxon>
        <taxon>Sacoglossa</taxon>
        <taxon>Placobranchoidea</taxon>
        <taxon>Plakobranchidae</taxon>
        <taxon>Elysia</taxon>
    </lineage>
</organism>
<protein>
    <submittedName>
        <fullName evidence="2">Uncharacterized protein</fullName>
    </submittedName>
</protein>
<dbReference type="AlphaFoldDB" id="A0AAE1BD52"/>
<proteinExistence type="predicted"/>
<keyword evidence="3" id="KW-1185">Reference proteome</keyword>
<feature type="compositionally biased region" description="Polar residues" evidence="1">
    <location>
        <begin position="63"/>
        <end position="72"/>
    </location>
</feature>
<sequence length="130" mass="14639">MDFHKETKQREHGDTRMWNVEEEGQEVLYFVAGVNKICAASGGERKKRVGKWEEGRSYGGRGAQSSSRKSTLRSCKERCSKNTYLADDVGFNTITKHRRCCQPASSLLAWMATMAQAEEQISDAPETQDS</sequence>
<accession>A0AAE1BD52</accession>
<evidence type="ECO:0000313" key="3">
    <source>
        <dbReference type="Proteomes" id="UP001283361"/>
    </source>
</evidence>
<comment type="caution">
    <text evidence="2">The sequence shown here is derived from an EMBL/GenBank/DDBJ whole genome shotgun (WGS) entry which is preliminary data.</text>
</comment>
<evidence type="ECO:0000313" key="2">
    <source>
        <dbReference type="EMBL" id="KAK3803151.1"/>
    </source>
</evidence>
<evidence type="ECO:0000256" key="1">
    <source>
        <dbReference type="SAM" id="MobiDB-lite"/>
    </source>
</evidence>
<dbReference type="Proteomes" id="UP001283361">
    <property type="component" value="Unassembled WGS sequence"/>
</dbReference>
<feature type="region of interest" description="Disordered" evidence="1">
    <location>
        <begin position="42"/>
        <end position="72"/>
    </location>
</feature>
<reference evidence="2" key="1">
    <citation type="journal article" date="2023" name="G3 (Bethesda)">
        <title>A reference genome for the long-term kleptoplast-retaining sea slug Elysia crispata morphotype clarki.</title>
        <authorList>
            <person name="Eastman K.E."/>
            <person name="Pendleton A.L."/>
            <person name="Shaikh M.A."/>
            <person name="Suttiyut T."/>
            <person name="Ogas R."/>
            <person name="Tomko P."/>
            <person name="Gavelis G."/>
            <person name="Widhalm J.R."/>
            <person name="Wisecaver J.H."/>
        </authorList>
    </citation>
    <scope>NUCLEOTIDE SEQUENCE</scope>
    <source>
        <strain evidence="2">ECLA1</strain>
    </source>
</reference>